<gene>
    <name evidence="1" type="ORF">OMM_08198</name>
</gene>
<dbReference type="AlphaFoldDB" id="A0A1V1P974"/>
<evidence type="ECO:0000313" key="1">
    <source>
        <dbReference type="EMBL" id="ETR71323.1"/>
    </source>
</evidence>
<organism evidence="1 2">
    <name type="scientific">Candidatus Magnetoglobus multicellularis str. Araruama</name>
    <dbReference type="NCBI Taxonomy" id="890399"/>
    <lineage>
        <taxon>Bacteria</taxon>
        <taxon>Pseudomonadati</taxon>
        <taxon>Thermodesulfobacteriota</taxon>
        <taxon>Desulfobacteria</taxon>
        <taxon>Desulfobacterales</taxon>
        <taxon>Desulfobacteraceae</taxon>
        <taxon>Candidatus Magnetoglobus</taxon>
    </lineage>
</organism>
<sequence>MFIDQIWFKNFYTETGKFSLRLELFIIKGSDSITNAAILPTRRKHRPDQPRLDTLDGFLTKIRRYSSFRAYHDSGYWDENQMIYDSRLVGRSVWNSSWVLIIPGGTLHYDPDYGLDVFVQTVKDIKLFFQTYAISGM</sequence>
<accession>A0A1V1P974</accession>
<comment type="caution">
    <text evidence="1">The sequence shown here is derived from an EMBL/GenBank/DDBJ whole genome shotgun (WGS) entry which is preliminary data.</text>
</comment>
<proteinExistence type="predicted"/>
<dbReference type="Proteomes" id="UP000189670">
    <property type="component" value="Unassembled WGS sequence"/>
</dbReference>
<protein>
    <submittedName>
        <fullName evidence="1">Uncharacterized protein</fullName>
    </submittedName>
</protein>
<dbReference type="EMBL" id="ATBP01000286">
    <property type="protein sequence ID" value="ETR71323.1"/>
    <property type="molecule type" value="Genomic_DNA"/>
</dbReference>
<reference evidence="2" key="1">
    <citation type="submission" date="2012-11" db="EMBL/GenBank/DDBJ databases">
        <authorList>
            <person name="Lucero-Rivera Y.E."/>
            <person name="Tovar-Ramirez D."/>
        </authorList>
    </citation>
    <scope>NUCLEOTIDE SEQUENCE [LARGE SCALE GENOMIC DNA]</scope>
    <source>
        <strain evidence="2">Araruama</strain>
    </source>
</reference>
<name>A0A1V1P974_9BACT</name>
<evidence type="ECO:0000313" key="2">
    <source>
        <dbReference type="Proteomes" id="UP000189670"/>
    </source>
</evidence>